<dbReference type="InterPro" id="IPR039515">
    <property type="entry name" value="NOT4_mRING-HC-C4C4"/>
</dbReference>
<dbReference type="GO" id="GO:0030880">
    <property type="term" value="C:RNA polymerase complex"/>
    <property type="evidence" value="ECO:0007669"/>
    <property type="project" value="InterPro"/>
</dbReference>
<feature type="compositionally biased region" description="Basic residues" evidence="9">
    <location>
        <begin position="366"/>
        <end position="384"/>
    </location>
</feature>
<feature type="domain" description="RING-type" evidence="10">
    <location>
        <begin position="469"/>
        <end position="512"/>
    </location>
</feature>
<keyword evidence="2" id="KW-0479">Metal-binding</keyword>
<evidence type="ECO:0000256" key="4">
    <source>
        <dbReference type="ARBA" id="ARBA00022833"/>
    </source>
</evidence>
<evidence type="ECO:0000256" key="1">
    <source>
        <dbReference type="ARBA" id="ARBA00004123"/>
    </source>
</evidence>
<dbReference type="SMART" id="SM00657">
    <property type="entry name" value="RPOL4c"/>
    <property type="match status" value="1"/>
</dbReference>
<dbReference type="GO" id="GO:0006352">
    <property type="term" value="P:DNA-templated transcription initiation"/>
    <property type="evidence" value="ECO:0007669"/>
    <property type="project" value="InterPro"/>
</dbReference>
<keyword evidence="12" id="KW-1185">Reference proteome</keyword>
<organism evidence="11 12">
    <name type="scientific">Microbotryum silenes-dioicae</name>
    <dbReference type="NCBI Taxonomy" id="796604"/>
    <lineage>
        <taxon>Eukaryota</taxon>
        <taxon>Fungi</taxon>
        <taxon>Dikarya</taxon>
        <taxon>Basidiomycota</taxon>
        <taxon>Pucciniomycotina</taxon>
        <taxon>Microbotryomycetes</taxon>
        <taxon>Microbotryales</taxon>
        <taxon>Microbotryaceae</taxon>
        <taxon>Microbotryum</taxon>
    </lineage>
</organism>
<dbReference type="InterPro" id="IPR006590">
    <property type="entry name" value="RNA_pol_Rpb4/RPC9_core"/>
</dbReference>
<evidence type="ECO:0000259" key="10">
    <source>
        <dbReference type="PROSITE" id="PS50089"/>
    </source>
</evidence>
<feature type="region of interest" description="Disordered" evidence="9">
    <location>
        <begin position="1001"/>
        <end position="1048"/>
    </location>
</feature>
<accession>A0A2X0MGG7</accession>
<dbReference type="InterPro" id="IPR013083">
    <property type="entry name" value="Znf_RING/FYVE/PHD"/>
</dbReference>
<feature type="compositionally biased region" description="Gly residues" evidence="9">
    <location>
        <begin position="324"/>
        <end position="336"/>
    </location>
</feature>
<dbReference type="PANTHER" id="PTHR12603:SF0">
    <property type="entry name" value="CCR4-NOT TRANSCRIPTION COMPLEX SUBUNIT 4"/>
    <property type="match status" value="1"/>
</dbReference>
<keyword evidence="5" id="KW-0694">RNA-binding</keyword>
<feature type="region of interest" description="Disordered" evidence="9">
    <location>
        <begin position="267"/>
        <end position="445"/>
    </location>
</feature>
<dbReference type="FunFam" id="3.30.40.10:FF:000006">
    <property type="entry name" value="CCR4-NOT transcription complex subunit 4"/>
    <property type="match status" value="1"/>
</dbReference>
<sequence>MQTIDPRAGLLCNHEVLTILRQQRDDRANQIKKLTQQKAKRVAALKRKAYPNEEEDEERDRLQPQDLHTVTFEVRGGKVKIFGQNSHLGPIFIQTIKFLQDPTHPHLRQTTSSVQQLLDKLEQLDLTKAERLQIVNLAPTKLIHFVLSVDEFEERFPGQEERDHLLAIVRDHLSAEPAIEPISRSNDHHPPSTTNNKVSSDARGTFSSSSRKHTTTHVVEEEYEDDMALDEATRDELDAANELMDEGMGEGGMEDVARPPTLSRLTFSRRKDPLDGGPSSSSSSSSSPSTTTNGAGGTLSSSAHHGSQTQPRPAWNTNTRASGTGTGGGLGGGGGHSAPPAVSIAGGLATSQFPPPSSTLQPTTRHEHRINSHHHHHHHHHHHSPNSPHHSSHRGPLYSRENDDDGSTTTTTTTTSNNPNNPAAAQGHSNDRHHHSSSSQHHYDKVASASTAVDRVMAMLDGFEDDMDCPLCLEEMDLSDLNFKPCPCGYQICRFCYHHIKENLNNRCPACRTPYDDKTVEFKAVKPEELKRLQAAKKLRDKRRKDEELSVKNRANVRVRQRAQVHVQGMTTKIANEDTLAYLKGSEQFGQYGKVVKLFMSKRTTPVAPSQSSTAQHAHFQPVNVYVSYRTPAEASACIAAIDGTTTSDGHKLKAIWGTTRYCPTYLKGLKCNNDSCMQAHEPGEEIEGAGPASREEIYAYHAVSDSEQPRKKDSLGTIRTNTVDAKLPATASWASKNGAPIQPIIPNPSFSLQQTTSSTSTPLAAKPSTPSRQNSSAATTSLTPKPPTTHPLPSKPVLARPNSIDTTRKEAAVSSSPAAAVEAPFSILPTSSTPATTASISADATPQLVDPIASSSSTSAPILSPGTTQENGHAPNGMPTAQTVTPPRPRSPSPVPHVFPELEFGDGGFSFSFDLDTKGKGRAFSDGVFDDRGGALHQQQLQQQQQHLWQQQKRVASPFGFQSEWEAGVRRREPLAFDTTNMFTSIPSYMGSFDPFADTSNSFEAAPSSHSQHHHPHDELRSGTPSPTPSFDDQSRRGSRFGFARRSSSNFGVKNGELASALARSAFAETGGRHSPASFTPPPPGIGMPMHSGGLAAQQPTRSLSSSSSLGFGFRSHLDGSQHRATIHNGELWHTSASSAFPPGVVRSLATATSSPSSLSSPQLSPRVRAGMIYGGNNGTGATSTPPGVGVGGMNIGSVTANAALPPGISLNRSSAIAAASFPLPPPAPRTVSGSTGEKVDLLALIAAAQASSGAKAHQQQQQQQQMQQQQQQQQQQQAAFLAQLAAGGGGGGGGGGNNDGHKSTPSFSDPAILNARLAANAPLPPPPNAPYGTNASTGKYLDNGGGLFGSAPGGGGGSTLFAPPGVTRAQAQPRRA</sequence>
<dbReference type="GO" id="GO:0005634">
    <property type="term" value="C:nucleus"/>
    <property type="evidence" value="ECO:0007669"/>
    <property type="project" value="UniProtKB-SubCell"/>
</dbReference>
<dbReference type="InterPro" id="IPR010997">
    <property type="entry name" value="HRDC-like_sf"/>
</dbReference>
<dbReference type="PROSITE" id="PS50089">
    <property type="entry name" value="ZF_RING_2"/>
    <property type="match status" value="1"/>
</dbReference>
<dbReference type="EMBL" id="FQNC01000065">
    <property type="protein sequence ID" value="SGY99400.1"/>
    <property type="molecule type" value="Genomic_DNA"/>
</dbReference>
<dbReference type="GO" id="GO:0000166">
    <property type="term" value="F:nucleotide binding"/>
    <property type="evidence" value="ECO:0007669"/>
    <property type="project" value="InterPro"/>
</dbReference>
<comment type="subcellular location">
    <subcellularLocation>
        <location evidence="1">Nucleus</location>
    </subcellularLocation>
</comment>
<feature type="region of interest" description="Disordered" evidence="9">
    <location>
        <begin position="855"/>
        <end position="895"/>
    </location>
</feature>
<dbReference type="Gene3D" id="1.20.1250.40">
    <property type="match status" value="1"/>
</dbReference>
<evidence type="ECO:0000256" key="2">
    <source>
        <dbReference type="ARBA" id="ARBA00022723"/>
    </source>
</evidence>
<feature type="region of interest" description="Disordered" evidence="9">
    <location>
        <begin position="1348"/>
        <end position="1378"/>
    </location>
</feature>
<evidence type="ECO:0000256" key="6">
    <source>
        <dbReference type="ARBA" id="ARBA00023054"/>
    </source>
</evidence>
<evidence type="ECO:0000256" key="8">
    <source>
        <dbReference type="PROSITE-ProRule" id="PRU00175"/>
    </source>
</evidence>
<evidence type="ECO:0000256" key="5">
    <source>
        <dbReference type="ARBA" id="ARBA00022884"/>
    </source>
</evidence>
<gene>
    <name evidence="11" type="primary">BQ5605_C034g11284</name>
    <name evidence="11" type="ORF">BQ5605_C034G11284</name>
</gene>
<dbReference type="Pfam" id="PF14570">
    <property type="entry name" value="zf-RING_4"/>
    <property type="match status" value="1"/>
</dbReference>
<dbReference type="SMART" id="SM00361">
    <property type="entry name" value="RRM_1"/>
    <property type="match status" value="1"/>
</dbReference>
<dbReference type="GO" id="GO:0003723">
    <property type="term" value="F:RNA binding"/>
    <property type="evidence" value="ECO:0007669"/>
    <property type="project" value="UniProtKB-KW"/>
</dbReference>
<keyword evidence="4" id="KW-0862">Zinc</keyword>
<keyword evidence="6" id="KW-0175">Coiled coil</keyword>
<protein>
    <submittedName>
        <fullName evidence="11">BQ5605_C034g11284 protein</fullName>
    </submittedName>
</protein>
<keyword evidence="3 8" id="KW-0863">Zinc-finger</keyword>
<dbReference type="GO" id="GO:0008270">
    <property type="term" value="F:zinc ion binding"/>
    <property type="evidence" value="ECO:0007669"/>
    <property type="project" value="UniProtKB-KW"/>
</dbReference>
<keyword evidence="7" id="KW-0539">Nucleus</keyword>
<feature type="compositionally biased region" description="Gly residues" evidence="9">
    <location>
        <begin position="1348"/>
        <end position="1360"/>
    </location>
</feature>
<dbReference type="SUPFAM" id="SSF57850">
    <property type="entry name" value="RING/U-box"/>
    <property type="match status" value="1"/>
</dbReference>
<dbReference type="STRING" id="796604.A0A2X0MGG7"/>
<evidence type="ECO:0000256" key="9">
    <source>
        <dbReference type="SAM" id="MobiDB-lite"/>
    </source>
</evidence>
<dbReference type="InterPro" id="IPR038324">
    <property type="entry name" value="Rpb4/RPC9_sf"/>
</dbReference>
<dbReference type="Pfam" id="PF03874">
    <property type="entry name" value="RNA_pol_Rpb4"/>
    <property type="match status" value="1"/>
</dbReference>
<dbReference type="GO" id="GO:0004842">
    <property type="term" value="F:ubiquitin-protein transferase activity"/>
    <property type="evidence" value="ECO:0007669"/>
    <property type="project" value="InterPro"/>
</dbReference>
<proteinExistence type="predicted"/>
<feature type="compositionally biased region" description="Polar residues" evidence="9">
    <location>
        <begin position="290"/>
        <end position="322"/>
    </location>
</feature>
<evidence type="ECO:0000313" key="12">
    <source>
        <dbReference type="Proteomes" id="UP000249464"/>
    </source>
</evidence>
<dbReference type="GO" id="GO:0016567">
    <property type="term" value="P:protein ubiquitination"/>
    <property type="evidence" value="ECO:0007669"/>
    <property type="project" value="TreeGrafter"/>
</dbReference>
<dbReference type="PANTHER" id="PTHR12603">
    <property type="entry name" value="CCR4-NOT TRANSCRIPTION COMPLEX RELATED"/>
    <property type="match status" value="1"/>
</dbReference>
<dbReference type="InterPro" id="IPR012677">
    <property type="entry name" value="Nucleotide-bd_a/b_plait_sf"/>
</dbReference>
<feature type="compositionally biased region" description="Low complexity" evidence="9">
    <location>
        <begin position="749"/>
        <end position="784"/>
    </location>
</feature>
<reference evidence="11 12" key="1">
    <citation type="submission" date="2016-11" db="EMBL/GenBank/DDBJ databases">
        <authorList>
            <person name="Jaros S."/>
            <person name="Januszkiewicz K."/>
            <person name="Wedrychowicz H."/>
        </authorList>
    </citation>
    <scope>NUCLEOTIDE SEQUENCE [LARGE SCALE GENOMIC DNA]</scope>
</reference>
<dbReference type="InterPro" id="IPR001841">
    <property type="entry name" value="Znf_RING"/>
</dbReference>
<feature type="region of interest" description="Disordered" evidence="9">
    <location>
        <begin position="739"/>
        <end position="821"/>
    </location>
</feature>
<dbReference type="InterPro" id="IPR005574">
    <property type="entry name" value="Rpb4/RPC9"/>
</dbReference>
<dbReference type="InterPro" id="IPR003954">
    <property type="entry name" value="RRM_euk-type"/>
</dbReference>
<feature type="compositionally biased region" description="Low complexity" evidence="9">
    <location>
        <begin position="855"/>
        <end position="866"/>
    </location>
</feature>
<dbReference type="CDD" id="cd16618">
    <property type="entry name" value="mRING-HC-C4C4_CNOT4"/>
    <property type="match status" value="1"/>
</dbReference>
<dbReference type="SUPFAM" id="SSF47819">
    <property type="entry name" value="HRDC-like"/>
    <property type="match status" value="1"/>
</dbReference>
<name>A0A2X0MGG7_9BASI</name>
<dbReference type="Gene3D" id="3.30.70.330">
    <property type="match status" value="1"/>
</dbReference>
<feature type="compositionally biased region" description="Low complexity" evidence="9">
    <location>
        <begin position="278"/>
        <end position="289"/>
    </location>
</feature>
<feature type="region of interest" description="Disordered" evidence="9">
    <location>
        <begin position="180"/>
        <end position="230"/>
    </location>
</feature>
<feature type="compositionally biased region" description="Low complexity" evidence="9">
    <location>
        <begin position="407"/>
        <end position="422"/>
    </location>
</feature>
<dbReference type="Proteomes" id="UP000249464">
    <property type="component" value="Unassembled WGS sequence"/>
</dbReference>
<feature type="compositionally biased region" description="Gly residues" evidence="9">
    <location>
        <begin position="1288"/>
        <end position="1300"/>
    </location>
</feature>
<dbReference type="InterPro" id="IPR039780">
    <property type="entry name" value="Mot2"/>
</dbReference>
<feature type="region of interest" description="Disordered" evidence="9">
    <location>
        <begin position="1070"/>
        <end position="1111"/>
    </location>
</feature>
<dbReference type="Gene3D" id="3.30.40.10">
    <property type="entry name" value="Zinc/RING finger domain, C3HC4 (zinc finger)"/>
    <property type="match status" value="1"/>
</dbReference>
<evidence type="ECO:0000256" key="3">
    <source>
        <dbReference type="ARBA" id="ARBA00022771"/>
    </source>
</evidence>
<evidence type="ECO:0000256" key="7">
    <source>
        <dbReference type="ARBA" id="ARBA00023242"/>
    </source>
</evidence>
<feature type="compositionally biased region" description="Pro residues" evidence="9">
    <location>
        <begin position="785"/>
        <end position="795"/>
    </location>
</feature>
<feature type="region of interest" description="Disordered" evidence="9">
    <location>
        <begin position="1287"/>
        <end position="1311"/>
    </location>
</feature>
<dbReference type="GO" id="GO:0030014">
    <property type="term" value="C:CCR4-NOT complex"/>
    <property type="evidence" value="ECO:0007669"/>
    <property type="project" value="InterPro"/>
</dbReference>
<feature type="compositionally biased region" description="Polar residues" evidence="9">
    <location>
        <begin position="1024"/>
        <end position="1033"/>
    </location>
</feature>
<evidence type="ECO:0000313" key="11">
    <source>
        <dbReference type="EMBL" id="SGY99400.1"/>
    </source>
</evidence>